<dbReference type="PATRIC" id="fig|49547.3.peg.1785"/>
<dbReference type="PANTHER" id="PTHR34825">
    <property type="entry name" value="CONSERVED PROTEIN, WITH A WEAK D-GALACTARATE DEHYDRATASE/ALTRONATE HYDROLASE DOMAIN"/>
    <property type="match status" value="1"/>
</dbReference>
<dbReference type="RefSeq" id="WP_067092462.1">
    <property type="nucleotide sequence ID" value="NZ_LWMV01000203.1"/>
</dbReference>
<organism evidence="2 3">
    <name type="scientific">Methanobrevibacter curvatus</name>
    <dbReference type="NCBI Taxonomy" id="49547"/>
    <lineage>
        <taxon>Archaea</taxon>
        <taxon>Methanobacteriati</taxon>
        <taxon>Methanobacteriota</taxon>
        <taxon>Methanomada group</taxon>
        <taxon>Methanobacteria</taxon>
        <taxon>Methanobacteriales</taxon>
        <taxon>Methanobacteriaceae</taxon>
        <taxon>Methanobrevibacter</taxon>
    </lineage>
</organism>
<dbReference type="Pfam" id="PF09820">
    <property type="entry name" value="AAA-ATPase_like"/>
    <property type="match status" value="1"/>
</dbReference>
<sequence length="521" mass="61408">MQKLPVGRQNFKKIRENNYLYVDKTKYILEMINHGDINFLSRPRRFGKSLLLSTLKELFEGNKKLFKDLYIYDKWDWEESYPVITLDFGGGEYDSLKNLDDKLQDMVSNKAREFNIELYSTTIGERFKELIIGVYKKTKKDVVILIDEYDKPIISNLKNKELSNIQKKLGSFYEILKVADEYIKFIFITGISKIAHVSVFSKLNSPKDLTLNSKFNCICGYTQEELEYFFKNYIEKLSKKLDYSYNECLNYIKLYYDGYSWNGKETVYNPFSTLLCFDEEEFSKNWFNTGTPSVLIDYPMSKYTIKSIVEPSSVTDDEIKNPSSDNIKEEVLLFQTGYLTVEKFKRERIGAIYDLKIPNFEVESAFFENLITLYSNISYIDFLDYADKLLEYTIEGNEEKIIKTIGDYLSPIPYELKGDDEKYYHSIIFLLLYTARVHVHNELHSNKGSADLIIEEGDYVIILEFKQSKDSTIDYMIKKGFKQIEEKEYSRQYKNKKIIKTVIAFKDRKEDKELGCKIVKE</sequence>
<comment type="caution">
    <text evidence="2">The sequence shown here is derived from an EMBL/GenBank/DDBJ whole genome shotgun (WGS) entry which is preliminary data.</text>
</comment>
<evidence type="ECO:0000259" key="1">
    <source>
        <dbReference type="Pfam" id="PF09820"/>
    </source>
</evidence>
<name>A0A165ZI14_9EURY</name>
<evidence type="ECO:0000313" key="3">
    <source>
        <dbReference type="Proteomes" id="UP000077245"/>
    </source>
</evidence>
<proteinExistence type="predicted"/>
<evidence type="ECO:0000313" key="2">
    <source>
        <dbReference type="EMBL" id="KZX10763.1"/>
    </source>
</evidence>
<dbReference type="SUPFAM" id="SSF52540">
    <property type="entry name" value="P-loop containing nucleoside triphosphate hydrolases"/>
    <property type="match status" value="1"/>
</dbReference>
<dbReference type="AlphaFoldDB" id="A0A165ZI14"/>
<accession>A0A165ZI14</accession>
<dbReference type="InterPro" id="IPR018631">
    <property type="entry name" value="AAA-ATPase-like_dom"/>
</dbReference>
<dbReference type="EMBL" id="LWMV01000203">
    <property type="protein sequence ID" value="KZX10763.1"/>
    <property type="molecule type" value="Genomic_DNA"/>
</dbReference>
<gene>
    <name evidence="2" type="ORF">MBCUR_16780</name>
</gene>
<reference evidence="2 3" key="1">
    <citation type="submission" date="2016-04" db="EMBL/GenBank/DDBJ databases">
        <title>Genome sequence of Methanobrevibacter curvatus DSM 11111.</title>
        <authorList>
            <person name="Poehlein A."/>
            <person name="Seedorf H."/>
            <person name="Daniel R."/>
        </authorList>
    </citation>
    <scope>NUCLEOTIDE SEQUENCE [LARGE SCALE GENOMIC DNA]</scope>
    <source>
        <strain evidence="2 3">DSM 11111</strain>
    </source>
</reference>
<dbReference type="PANTHER" id="PTHR34825:SF1">
    <property type="entry name" value="AAA-ATPASE-LIKE DOMAIN-CONTAINING PROTEIN"/>
    <property type="match status" value="1"/>
</dbReference>
<dbReference type="STRING" id="49547.MBCUR_16780"/>
<feature type="domain" description="AAA-ATPase-like" evidence="1">
    <location>
        <begin position="5"/>
        <end position="200"/>
    </location>
</feature>
<protein>
    <submittedName>
        <fullName evidence="2">Putative AAA-ATPase</fullName>
    </submittedName>
</protein>
<dbReference type="Proteomes" id="UP000077245">
    <property type="component" value="Unassembled WGS sequence"/>
</dbReference>
<dbReference type="Gene3D" id="3.40.50.300">
    <property type="entry name" value="P-loop containing nucleotide triphosphate hydrolases"/>
    <property type="match status" value="1"/>
</dbReference>
<keyword evidence="3" id="KW-1185">Reference proteome</keyword>
<dbReference type="InterPro" id="IPR027417">
    <property type="entry name" value="P-loop_NTPase"/>
</dbReference>